<evidence type="ECO:0000256" key="1">
    <source>
        <dbReference type="SAM" id="MobiDB-lite"/>
    </source>
</evidence>
<evidence type="ECO:0000313" key="4">
    <source>
        <dbReference type="Proteomes" id="UP001390339"/>
    </source>
</evidence>
<sequence>MDFLIISRREDGGSSNYYWGIIIGVACLFGVAGYAFWRNYKRESKGTHDQEAGTSSYPQHGSSNARQQSSGLSTPEHPWPYEGQNSAGIGQATQNTSSPGDGRNPGNRQADPLWHEQKTQGGNNFGSTPTTAHHVQYQHKSNTGTHGMDNWAGGSQYASNGSSHFYQQGTAGQAIPNLPEPISPVSSGGSLSEDEPSSARPVSDISITAPAQHQAPCHTQT</sequence>
<keyword evidence="4" id="KW-1185">Reference proteome</keyword>
<proteinExistence type="predicted"/>
<dbReference type="Proteomes" id="UP001390339">
    <property type="component" value="Unassembled WGS sequence"/>
</dbReference>
<evidence type="ECO:0000313" key="3">
    <source>
        <dbReference type="EMBL" id="KAK8859726.1"/>
    </source>
</evidence>
<feature type="region of interest" description="Disordered" evidence="1">
    <location>
        <begin position="47"/>
        <end position="131"/>
    </location>
</feature>
<gene>
    <name evidence="3" type="ORF">PGQ11_010460</name>
</gene>
<organism evidence="3 4">
    <name type="scientific">Apiospora arundinis</name>
    <dbReference type="NCBI Taxonomy" id="335852"/>
    <lineage>
        <taxon>Eukaryota</taxon>
        <taxon>Fungi</taxon>
        <taxon>Dikarya</taxon>
        <taxon>Ascomycota</taxon>
        <taxon>Pezizomycotina</taxon>
        <taxon>Sordariomycetes</taxon>
        <taxon>Xylariomycetidae</taxon>
        <taxon>Amphisphaeriales</taxon>
        <taxon>Apiosporaceae</taxon>
        <taxon>Apiospora</taxon>
    </lineage>
</organism>
<accession>A0ABR2I9V1</accession>
<dbReference type="EMBL" id="JAPCWZ010000006">
    <property type="protein sequence ID" value="KAK8859726.1"/>
    <property type="molecule type" value="Genomic_DNA"/>
</dbReference>
<keyword evidence="2" id="KW-0472">Membrane</keyword>
<evidence type="ECO:0000256" key="2">
    <source>
        <dbReference type="SAM" id="Phobius"/>
    </source>
</evidence>
<keyword evidence="2" id="KW-1133">Transmembrane helix</keyword>
<feature type="compositionally biased region" description="Polar residues" evidence="1">
    <location>
        <begin position="162"/>
        <end position="171"/>
    </location>
</feature>
<feature type="compositionally biased region" description="Polar residues" evidence="1">
    <location>
        <begin position="205"/>
        <end position="221"/>
    </location>
</feature>
<comment type="caution">
    <text evidence="3">The sequence shown here is derived from an EMBL/GenBank/DDBJ whole genome shotgun (WGS) entry which is preliminary data.</text>
</comment>
<feature type="compositionally biased region" description="Polar residues" evidence="1">
    <location>
        <begin position="52"/>
        <end position="73"/>
    </location>
</feature>
<protein>
    <submittedName>
        <fullName evidence="3">Uncharacterized protein</fullName>
    </submittedName>
</protein>
<feature type="region of interest" description="Disordered" evidence="1">
    <location>
        <begin position="162"/>
        <end position="221"/>
    </location>
</feature>
<keyword evidence="2" id="KW-0812">Transmembrane</keyword>
<reference evidence="3 4" key="1">
    <citation type="journal article" date="2024" name="IMA Fungus">
        <title>Apiospora arundinis, a panoply of carbohydrate-active enzymes and secondary metabolites.</title>
        <authorList>
            <person name="Sorensen T."/>
            <person name="Petersen C."/>
            <person name="Muurmann A.T."/>
            <person name="Christiansen J.V."/>
            <person name="Brundto M.L."/>
            <person name="Overgaard C.K."/>
            <person name="Boysen A.T."/>
            <person name="Wollenberg R.D."/>
            <person name="Larsen T.O."/>
            <person name="Sorensen J.L."/>
            <person name="Nielsen K.L."/>
            <person name="Sondergaard T.E."/>
        </authorList>
    </citation>
    <scope>NUCLEOTIDE SEQUENCE [LARGE SCALE GENOMIC DNA]</scope>
    <source>
        <strain evidence="3 4">AAU 773</strain>
    </source>
</reference>
<name>A0ABR2I9V1_9PEZI</name>
<feature type="compositionally biased region" description="Polar residues" evidence="1">
    <location>
        <begin position="83"/>
        <end position="99"/>
    </location>
</feature>
<feature type="transmembrane region" description="Helical" evidence="2">
    <location>
        <begin position="17"/>
        <end position="37"/>
    </location>
</feature>
<feature type="compositionally biased region" description="Polar residues" evidence="1">
    <location>
        <begin position="119"/>
        <end position="131"/>
    </location>
</feature>